<evidence type="ECO:0000256" key="2">
    <source>
        <dbReference type="ARBA" id="ARBA00022450"/>
    </source>
</evidence>
<evidence type="ECO:0000256" key="4">
    <source>
        <dbReference type="SAM" id="Phobius"/>
    </source>
</evidence>
<dbReference type="InterPro" id="IPR000873">
    <property type="entry name" value="AMP-dep_synth/lig_dom"/>
</dbReference>
<dbReference type="InterPro" id="IPR020845">
    <property type="entry name" value="AMP-binding_CS"/>
</dbReference>
<gene>
    <name evidence="6" type="ORF">ACFFNX_48480</name>
</gene>
<keyword evidence="4" id="KW-0812">Transmembrane</keyword>
<feature type="non-terminal residue" evidence="6">
    <location>
        <position position="1"/>
    </location>
</feature>
<accession>A0ABV5YY50</accession>
<evidence type="ECO:0000256" key="1">
    <source>
        <dbReference type="ARBA" id="ARBA00006432"/>
    </source>
</evidence>
<dbReference type="Gene3D" id="3.40.50.720">
    <property type="entry name" value="NAD(P)-binding Rossmann-like Domain"/>
    <property type="match status" value="1"/>
</dbReference>
<evidence type="ECO:0000313" key="7">
    <source>
        <dbReference type="Proteomes" id="UP001589627"/>
    </source>
</evidence>
<keyword evidence="4" id="KW-1133">Transmembrane helix</keyword>
<dbReference type="Gene3D" id="3.30.300.30">
    <property type="match status" value="1"/>
</dbReference>
<dbReference type="Gene3D" id="3.40.50.12780">
    <property type="entry name" value="N-terminal domain of ligase-like"/>
    <property type="match status" value="1"/>
</dbReference>
<proteinExistence type="inferred from homology"/>
<dbReference type="InterPro" id="IPR036291">
    <property type="entry name" value="NAD(P)-bd_dom_sf"/>
</dbReference>
<keyword evidence="2" id="KW-0596">Phosphopantetheine</keyword>
<reference evidence="6 7" key="1">
    <citation type="submission" date="2024-09" db="EMBL/GenBank/DDBJ databases">
        <authorList>
            <person name="Sun Q."/>
            <person name="Mori K."/>
        </authorList>
    </citation>
    <scope>NUCLEOTIDE SEQUENCE [LARGE SCALE GENOMIC DNA]</scope>
    <source>
        <strain evidence="6 7">TBRC 0563</strain>
    </source>
</reference>
<organism evidence="6 7">
    <name type="scientific">Actinoallomurus acaciae</name>
    <dbReference type="NCBI Taxonomy" id="502577"/>
    <lineage>
        <taxon>Bacteria</taxon>
        <taxon>Bacillati</taxon>
        <taxon>Actinomycetota</taxon>
        <taxon>Actinomycetes</taxon>
        <taxon>Streptosporangiales</taxon>
        <taxon>Thermomonosporaceae</taxon>
        <taxon>Actinoallomurus</taxon>
    </lineage>
</organism>
<name>A0ABV5YY50_9ACTN</name>
<keyword evidence="4" id="KW-0472">Membrane</keyword>
<comment type="similarity">
    <text evidence="1">Belongs to the ATP-dependent AMP-binding enzyme family.</text>
</comment>
<dbReference type="PANTHER" id="PTHR22754:SF32">
    <property type="entry name" value="DISCO-INTERACTING PROTEIN 2"/>
    <property type="match status" value="1"/>
</dbReference>
<feature type="non-terminal residue" evidence="6">
    <location>
        <position position="686"/>
    </location>
</feature>
<feature type="transmembrane region" description="Helical" evidence="4">
    <location>
        <begin position="6"/>
        <end position="27"/>
    </location>
</feature>
<keyword evidence="7" id="KW-1185">Reference proteome</keyword>
<dbReference type="SUPFAM" id="SSF56801">
    <property type="entry name" value="Acetyl-CoA synthetase-like"/>
    <property type="match status" value="1"/>
</dbReference>
<dbReference type="EMBL" id="JBHLZP010000886">
    <property type="protein sequence ID" value="MFB9840012.1"/>
    <property type="molecule type" value="Genomic_DNA"/>
</dbReference>
<dbReference type="InterPro" id="IPR042099">
    <property type="entry name" value="ANL_N_sf"/>
</dbReference>
<dbReference type="InterPro" id="IPR045851">
    <property type="entry name" value="AMP-bd_C_sf"/>
</dbReference>
<dbReference type="Pfam" id="PF00501">
    <property type="entry name" value="AMP-binding"/>
    <property type="match status" value="1"/>
</dbReference>
<protein>
    <submittedName>
        <fullName evidence="6">AMP-binding protein</fullName>
    </submittedName>
</protein>
<evidence type="ECO:0000313" key="6">
    <source>
        <dbReference type="EMBL" id="MFB9840012.1"/>
    </source>
</evidence>
<feature type="domain" description="AMP-dependent synthetase/ligase" evidence="5">
    <location>
        <begin position="75"/>
        <end position="327"/>
    </location>
</feature>
<dbReference type="RefSeq" id="WP_378213211.1">
    <property type="nucleotide sequence ID" value="NZ_JBHLZP010000886.1"/>
</dbReference>
<dbReference type="PROSITE" id="PS00455">
    <property type="entry name" value="AMP_BINDING"/>
    <property type="match status" value="1"/>
</dbReference>
<dbReference type="PANTHER" id="PTHR22754">
    <property type="entry name" value="DISCO-INTERACTING PROTEIN 2 DIP2 -RELATED"/>
    <property type="match status" value="1"/>
</dbReference>
<evidence type="ECO:0000256" key="3">
    <source>
        <dbReference type="ARBA" id="ARBA00022553"/>
    </source>
</evidence>
<evidence type="ECO:0000259" key="5">
    <source>
        <dbReference type="Pfam" id="PF00501"/>
    </source>
</evidence>
<keyword evidence="3" id="KW-0597">Phosphoprotein</keyword>
<dbReference type="SUPFAM" id="SSF51735">
    <property type="entry name" value="NAD(P)-binding Rossmann-fold domains"/>
    <property type="match status" value="1"/>
</dbReference>
<dbReference type="Proteomes" id="UP001589627">
    <property type="component" value="Unassembled WGS sequence"/>
</dbReference>
<sequence>QLGDHAEVVTVLWAAILGGLVAVPLAAPEDYRRRDAAVDRFHGAWDMLDRPVVVTAYGRLAELREAAGEHGWEGLRATSPGDLARDREPAAVHPARADDPVLYLLTSGSTGRPKAVTLSHRNVLARSAATAVRNGLGPDDISFNWMPLDHVGGVVMFHLRDVVLGCRQVHAPTRWVLRDPLRWLDVAHRHRATVTWAPNFAFGLVTDRAADLGERGWDLSRLRFVMNAGEAIVSRVARRWLRLLAPYGLPATAMRPSWGMSETSSAMTYSDRFTLESTGDDDAFVEVGRPLPGCAARVVGDDGRTVLPQGRIGRLQVRGTTVTSGYHNAPERNVEAFTADGWFDTGDLGRIQDGRLTLTGRAKDVIIVNGVNHHSHEIESAVEELACVEPSFTAAVAVRPGGAASDELAVFVCVREGHEEADALRRVRQVVLDRVGINPRHVVPVSRADIPKTEIGKIQRSVLRTRFEAGEYAVRPPGDDAMSVPAHFHRPVWVRRRLPGTPGETPDGDVLILLDAYGVGERLVHLLGAAGRRCVRAEIPRDGAEFARLGPDHYAVTPGSEAGHRRLREALTADGGLPKTVVHLRSCGVPPATPQEARTELLDLLHLARESAGAARLYAITTRAVDPGGNPALERAPLTGLVASLAHERPDARVVHLDVDGVPDTAAVLLAELGRMPRERVVVHRP</sequence>
<comment type="caution">
    <text evidence="6">The sequence shown here is derived from an EMBL/GenBank/DDBJ whole genome shotgun (WGS) entry which is preliminary data.</text>
</comment>